<proteinExistence type="predicted"/>
<name>A0A9X9M8G1_GULGU</name>
<comment type="caution">
    <text evidence="2">The sequence shown here is derived from an EMBL/GenBank/DDBJ whole genome shotgun (WGS) entry which is preliminary data.</text>
</comment>
<evidence type="ECO:0000313" key="3">
    <source>
        <dbReference type="Proteomes" id="UP000269945"/>
    </source>
</evidence>
<evidence type="ECO:0000313" key="2">
    <source>
        <dbReference type="EMBL" id="VCX39191.1"/>
    </source>
</evidence>
<gene>
    <name evidence="2" type="ORF">BN2614_LOCUS3</name>
</gene>
<sequence length="132" mass="14455">FPQIRAKEGALHLKSSPNTNTVYVCKKGPERRKSESRGSVKLSACDVSHSQTRKVTRSIGSPVDCNRIQASVPGFSLQGSKSRKAIVLLALLPASVRKMKQPEEDLERLSSLTPNKVPMSTSTYSAFPDNKK</sequence>
<reference evidence="2 3" key="1">
    <citation type="submission" date="2018-10" db="EMBL/GenBank/DDBJ databases">
        <authorList>
            <person name="Ekblom R."/>
            <person name="Jareborg N."/>
        </authorList>
    </citation>
    <scope>NUCLEOTIDE SEQUENCE [LARGE SCALE GENOMIC DNA]</scope>
    <source>
        <tissue evidence="2">Muscle</tissue>
    </source>
</reference>
<dbReference type="EMBL" id="CYRY02044307">
    <property type="protein sequence ID" value="VCX39191.1"/>
    <property type="molecule type" value="Genomic_DNA"/>
</dbReference>
<feature type="region of interest" description="Disordered" evidence="1">
    <location>
        <begin position="19"/>
        <end position="41"/>
    </location>
</feature>
<feature type="compositionally biased region" description="Polar residues" evidence="1">
    <location>
        <begin position="110"/>
        <end position="125"/>
    </location>
</feature>
<feature type="non-terminal residue" evidence="2">
    <location>
        <position position="1"/>
    </location>
</feature>
<dbReference type="Proteomes" id="UP000269945">
    <property type="component" value="Unassembled WGS sequence"/>
</dbReference>
<feature type="compositionally biased region" description="Basic and acidic residues" evidence="1">
    <location>
        <begin position="27"/>
        <end position="38"/>
    </location>
</feature>
<organism evidence="2 3">
    <name type="scientific">Gulo gulo</name>
    <name type="common">Wolverine</name>
    <name type="synonym">Gluton</name>
    <dbReference type="NCBI Taxonomy" id="48420"/>
    <lineage>
        <taxon>Eukaryota</taxon>
        <taxon>Metazoa</taxon>
        <taxon>Chordata</taxon>
        <taxon>Craniata</taxon>
        <taxon>Vertebrata</taxon>
        <taxon>Euteleostomi</taxon>
        <taxon>Mammalia</taxon>
        <taxon>Eutheria</taxon>
        <taxon>Laurasiatheria</taxon>
        <taxon>Carnivora</taxon>
        <taxon>Caniformia</taxon>
        <taxon>Musteloidea</taxon>
        <taxon>Mustelidae</taxon>
        <taxon>Guloninae</taxon>
        <taxon>Gulo</taxon>
    </lineage>
</organism>
<feature type="region of interest" description="Disordered" evidence="1">
    <location>
        <begin position="100"/>
        <end position="132"/>
    </location>
</feature>
<keyword evidence="3" id="KW-1185">Reference proteome</keyword>
<accession>A0A9X9M8G1</accession>
<dbReference type="AlphaFoldDB" id="A0A9X9M8G1"/>
<protein>
    <submittedName>
        <fullName evidence="2">Uncharacterized protein</fullName>
    </submittedName>
</protein>
<evidence type="ECO:0000256" key="1">
    <source>
        <dbReference type="SAM" id="MobiDB-lite"/>
    </source>
</evidence>